<feature type="transmembrane region" description="Helical" evidence="7">
    <location>
        <begin position="320"/>
        <end position="339"/>
    </location>
</feature>
<keyword evidence="6 7" id="KW-0472">Membrane</keyword>
<comment type="similarity">
    <text evidence="2">Belongs to the nucleobase:cation symporter-2 (NCS2) (TC 2.A.40) family. Azg-like subfamily.</text>
</comment>
<reference evidence="9" key="1">
    <citation type="journal article" date="2019" name="Int. J. Syst. Evol. Microbiol.">
        <title>The Global Catalogue of Microorganisms (GCM) 10K type strain sequencing project: providing services to taxonomists for standard genome sequencing and annotation.</title>
        <authorList>
            <consortium name="The Broad Institute Genomics Platform"/>
            <consortium name="The Broad Institute Genome Sequencing Center for Infectious Disease"/>
            <person name="Wu L."/>
            <person name="Ma J."/>
        </authorList>
    </citation>
    <scope>NUCLEOTIDE SEQUENCE [LARGE SCALE GENOMIC DNA]</scope>
    <source>
        <strain evidence="9">CGMCC 4.7643</strain>
    </source>
</reference>
<feature type="transmembrane region" description="Helical" evidence="7">
    <location>
        <begin position="274"/>
        <end position="299"/>
    </location>
</feature>
<feature type="transmembrane region" description="Helical" evidence="7">
    <location>
        <begin position="199"/>
        <end position="218"/>
    </location>
</feature>
<feature type="transmembrane region" description="Helical" evidence="7">
    <location>
        <begin position="385"/>
        <end position="403"/>
    </location>
</feature>
<feature type="transmembrane region" description="Helical" evidence="7">
    <location>
        <begin position="225"/>
        <end position="244"/>
    </location>
</feature>
<protein>
    <submittedName>
        <fullName evidence="8">NCS2 family permease</fullName>
    </submittedName>
</protein>
<name>A0ABW5GF57_9PSEU</name>
<feature type="transmembrane region" description="Helical" evidence="7">
    <location>
        <begin position="155"/>
        <end position="179"/>
    </location>
</feature>
<evidence type="ECO:0000256" key="3">
    <source>
        <dbReference type="ARBA" id="ARBA00022448"/>
    </source>
</evidence>
<feature type="transmembrane region" description="Helical" evidence="7">
    <location>
        <begin position="39"/>
        <end position="59"/>
    </location>
</feature>
<evidence type="ECO:0000256" key="1">
    <source>
        <dbReference type="ARBA" id="ARBA00004127"/>
    </source>
</evidence>
<accession>A0ABW5GF57</accession>
<keyword evidence="9" id="KW-1185">Reference proteome</keyword>
<keyword evidence="4 7" id="KW-0812">Transmembrane</keyword>
<sequence>MTRTQPEARPGVPAIAGRASPFERLFAIRGRGSTVGREVRGGVTTFVAMAYIVLLNPLILGASADITGARLTSAQVTTATALAAAVMTVLMGLVGNAPLAIAAGLGINGIVAFQMAPTMTWAQAFGLVVLEGVCIVLMAASGIRQRIMDAIPKPLKTAITVGIGLYLALVGLVSAGFVTRTPDSAHTTVPVRLGLDGHLSGWPIVVFCFGLLLMTVLTTRKVPGAVLLSIGAATVLAIVLNQVFHVSGWGLVEPRVPDRLFAAPDFGLFGHVDLFGGFVSAGPIAATVFLFTLVLSGFFDAMGTITSVADEAGLSRDGKVPRMGRILLVDGAGAVMGGVSGSSPNTVFLESAAGVGEGARTGLASVVTGALFAATLLFTPLADVVPAQAAAPALVVIGAMMMAQCRNVPWHDTDYVIPVFLTVAVIPFTYSITNGVGAGLIAFVLIKICKGRWREAGWLLTVLALVFGVYFGVTGVEALFR</sequence>
<evidence type="ECO:0000256" key="4">
    <source>
        <dbReference type="ARBA" id="ARBA00022692"/>
    </source>
</evidence>
<feature type="transmembrane region" description="Helical" evidence="7">
    <location>
        <begin position="122"/>
        <end position="143"/>
    </location>
</feature>
<dbReference type="EMBL" id="JBHUKU010000007">
    <property type="protein sequence ID" value="MFD2459775.1"/>
    <property type="molecule type" value="Genomic_DNA"/>
</dbReference>
<dbReference type="PANTHER" id="PTHR43337">
    <property type="entry name" value="XANTHINE/URACIL PERMEASE C887.17-RELATED"/>
    <property type="match status" value="1"/>
</dbReference>
<evidence type="ECO:0000256" key="7">
    <source>
        <dbReference type="SAM" id="Phobius"/>
    </source>
</evidence>
<dbReference type="InterPro" id="IPR006043">
    <property type="entry name" value="NCS2"/>
</dbReference>
<feature type="transmembrane region" description="Helical" evidence="7">
    <location>
        <begin position="415"/>
        <end position="446"/>
    </location>
</feature>
<feature type="transmembrane region" description="Helical" evidence="7">
    <location>
        <begin position="458"/>
        <end position="480"/>
    </location>
</feature>
<comment type="caution">
    <text evidence="8">The sequence shown here is derived from an EMBL/GenBank/DDBJ whole genome shotgun (WGS) entry which is preliminary data.</text>
</comment>
<proteinExistence type="inferred from homology"/>
<dbReference type="Pfam" id="PF00860">
    <property type="entry name" value="Xan_ur_permease"/>
    <property type="match status" value="1"/>
</dbReference>
<evidence type="ECO:0000256" key="5">
    <source>
        <dbReference type="ARBA" id="ARBA00022989"/>
    </source>
</evidence>
<dbReference type="RefSeq" id="WP_345403161.1">
    <property type="nucleotide sequence ID" value="NZ_BAABHG010000014.1"/>
</dbReference>
<dbReference type="InterPro" id="IPR045018">
    <property type="entry name" value="Azg-like"/>
</dbReference>
<comment type="subcellular location">
    <subcellularLocation>
        <location evidence="1">Endomembrane system</location>
        <topology evidence="1">Multi-pass membrane protein</topology>
    </subcellularLocation>
</comment>
<dbReference type="Proteomes" id="UP001597419">
    <property type="component" value="Unassembled WGS sequence"/>
</dbReference>
<keyword evidence="3" id="KW-0813">Transport</keyword>
<dbReference type="PANTHER" id="PTHR43337:SF1">
    <property type="entry name" value="XANTHINE_URACIL PERMEASE C887.17-RELATED"/>
    <property type="match status" value="1"/>
</dbReference>
<evidence type="ECO:0000256" key="6">
    <source>
        <dbReference type="ARBA" id="ARBA00023136"/>
    </source>
</evidence>
<gene>
    <name evidence="8" type="ORF">ACFSYJ_14260</name>
</gene>
<evidence type="ECO:0000256" key="2">
    <source>
        <dbReference type="ARBA" id="ARBA00005697"/>
    </source>
</evidence>
<evidence type="ECO:0000313" key="9">
    <source>
        <dbReference type="Proteomes" id="UP001597419"/>
    </source>
</evidence>
<keyword evidence="5 7" id="KW-1133">Transmembrane helix</keyword>
<evidence type="ECO:0000313" key="8">
    <source>
        <dbReference type="EMBL" id="MFD2459775.1"/>
    </source>
</evidence>
<feature type="transmembrane region" description="Helical" evidence="7">
    <location>
        <begin position="359"/>
        <end position="378"/>
    </location>
</feature>
<organism evidence="8 9">
    <name type="scientific">Amycolatopsis samaneae</name>
    <dbReference type="NCBI Taxonomy" id="664691"/>
    <lineage>
        <taxon>Bacteria</taxon>
        <taxon>Bacillati</taxon>
        <taxon>Actinomycetota</taxon>
        <taxon>Actinomycetes</taxon>
        <taxon>Pseudonocardiales</taxon>
        <taxon>Pseudonocardiaceae</taxon>
        <taxon>Amycolatopsis</taxon>
    </lineage>
</organism>